<evidence type="ECO:0000313" key="3">
    <source>
        <dbReference type="EMBL" id="KAL1506665.1"/>
    </source>
</evidence>
<dbReference type="InterPro" id="IPR014710">
    <property type="entry name" value="RmlC-like_jellyroll"/>
</dbReference>
<feature type="transmembrane region" description="Helical" evidence="1">
    <location>
        <begin position="85"/>
        <end position="105"/>
    </location>
</feature>
<gene>
    <name evidence="3" type="ORF">ABEB36_005989</name>
</gene>
<evidence type="ECO:0000259" key="2">
    <source>
        <dbReference type="PROSITE" id="PS50042"/>
    </source>
</evidence>
<dbReference type="EMBL" id="JBDJPC010000004">
    <property type="protein sequence ID" value="KAL1506665.1"/>
    <property type="molecule type" value="Genomic_DNA"/>
</dbReference>
<proteinExistence type="predicted"/>
<evidence type="ECO:0000256" key="1">
    <source>
        <dbReference type="SAM" id="Phobius"/>
    </source>
</evidence>
<dbReference type="PANTHER" id="PTHR45689">
    <property type="entry name" value="I[[H]] CHANNEL, ISOFORM E"/>
    <property type="match status" value="1"/>
</dbReference>
<dbReference type="SUPFAM" id="SSF51206">
    <property type="entry name" value="cAMP-binding domain-like"/>
    <property type="match status" value="1"/>
</dbReference>
<protein>
    <recommendedName>
        <fullName evidence="2">Cyclic nucleotide-binding domain-containing protein</fullName>
    </recommendedName>
</protein>
<organism evidence="3 4">
    <name type="scientific">Hypothenemus hampei</name>
    <name type="common">Coffee berry borer</name>
    <dbReference type="NCBI Taxonomy" id="57062"/>
    <lineage>
        <taxon>Eukaryota</taxon>
        <taxon>Metazoa</taxon>
        <taxon>Ecdysozoa</taxon>
        <taxon>Arthropoda</taxon>
        <taxon>Hexapoda</taxon>
        <taxon>Insecta</taxon>
        <taxon>Pterygota</taxon>
        <taxon>Neoptera</taxon>
        <taxon>Endopterygota</taxon>
        <taxon>Coleoptera</taxon>
        <taxon>Polyphaga</taxon>
        <taxon>Cucujiformia</taxon>
        <taxon>Curculionidae</taxon>
        <taxon>Scolytinae</taxon>
        <taxon>Hypothenemus</taxon>
    </lineage>
</organism>
<evidence type="ECO:0000313" key="4">
    <source>
        <dbReference type="Proteomes" id="UP001566132"/>
    </source>
</evidence>
<dbReference type="InterPro" id="IPR018490">
    <property type="entry name" value="cNMP-bd_dom_sf"/>
</dbReference>
<dbReference type="AlphaFoldDB" id="A0ABD1F061"/>
<feature type="domain" description="Cyclic nucleotide-binding" evidence="2">
    <location>
        <begin position="444"/>
        <end position="534"/>
    </location>
</feature>
<feature type="transmembrane region" description="Helical" evidence="1">
    <location>
        <begin position="310"/>
        <end position="332"/>
    </location>
</feature>
<reference evidence="3 4" key="1">
    <citation type="submission" date="2024-05" db="EMBL/GenBank/DDBJ databases">
        <title>Genetic variation in Jamaican populations of the coffee berry borer (Hypothenemus hampei).</title>
        <authorList>
            <person name="Errbii M."/>
            <person name="Myrie A."/>
        </authorList>
    </citation>
    <scope>NUCLEOTIDE SEQUENCE [LARGE SCALE GENOMIC DNA]</scope>
    <source>
        <strain evidence="3">JA-Hopewell-2020-01-JO</strain>
        <tissue evidence="3">Whole body</tissue>
    </source>
</reference>
<dbReference type="PANTHER" id="PTHR45689:SF14">
    <property type="entry name" value="CYCLIC NUCLEOTIDE-GATED CATION CHANNEL SUBUNIT A-LIKE PROTEIN"/>
    <property type="match status" value="1"/>
</dbReference>
<dbReference type="InterPro" id="IPR051413">
    <property type="entry name" value="K/Na_HCN_channel"/>
</dbReference>
<keyword evidence="1" id="KW-0812">Transmembrane</keyword>
<keyword evidence="4" id="KW-1185">Reference proteome</keyword>
<dbReference type="SMART" id="SM00100">
    <property type="entry name" value="cNMP"/>
    <property type="match status" value="1"/>
</dbReference>
<dbReference type="PROSITE" id="PS50042">
    <property type="entry name" value="CNMP_BINDING_3"/>
    <property type="match status" value="1"/>
</dbReference>
<dbReference type="Proteomes" id="UP001566132">
    <property type="component" value="Unassembled WGS sequence"/>
</dbReference>
<accession>A0ABD1F061</accession>
<comment type="caution">
    <text evidence="3">The sequence shown here is derived from an EMBL/GenBank/DDBJ whole genome shotgun (WGS) entry which is preliminary data.</text>
</comment>
<feature type="transmembrane region" description="Helical" evidence="1">
    <location>
        <begin position="125"/>
        <end position="147"/>
    </location>
</feature>
<sequence length="574" mass="67773">MAKPNIHCCDLKLDTFGLPKLPPNVSWYRKFGRTIRKFLTLNPNSRSAKRFFRNRSTMIAEQRRHLSGPSYIIHPFSNFNRVREIIFCILWITEMIISPIYMSFVHVEGTYYSRTHEKNYRHDKFFFFYTNVLSPMEACCTASFFITGYINVKTKDIVIQPRKICKHYLCTYYIIDYLMNLKFGIYTDITRYMYLINMTCMLRAGTVFDYLREIVLNCKMPEDVYDCVRLFVITLIILNSFACFYYYLPWILGGETFSVHSWPVRANASIENGVPIFQAYTESMLCIICHFFATSQGLHDTDLRDGLQKILLVIVMISELYILGRMWTLYVIAHILKIFGIFTISESKYEEYLLQLEVFMRQKRLPQVLRNRLHEYYRYKYQHHFFNEQAIFATLSAYLRQDLLLFGARKLIAKSELFRAFPRSVMAAVIANSRQIVFLPNDYIAKREVADEIYFISSGTVAITNLNNEEVGHAEDGDEIGLIGAFSPPPYIYRFNYYAVETTEVYCITYRDFWTLVSDQEDLLKHFSKKVEEKIDTYFISEQVYQVHGFDLLSELSSGKILERPRLRPTHFDN</sequence>
<dbReference type="Gene3D" id="1.10.287.630">
    <property type="entry name" value="Helix hairpin bin"/>
    <property type="match status" value="1"/>
</dbReference>
<keyword evidence="1" id="KW-0472">Membrane</keyword>
<keyword evidence="1" id="KW-1133">Transmembrane helix</keyword>
<dbReference type="CDD" id="cd00038">
    <property type="entry name" value="CAP_ED"/>
    <property type="match status" value="1"/>
</dbReference>
<feature type="transmembrane region" description="Helical" evidence="1">
    <location>
        <begin position="227"/>
        <end position="248"/>
    </location>
</feature>
<dbReference type="Pfam" id="PF00027">
    <property type="entry name" value="cNMP_binding"/>
    <property type="match status" value="1"/>
</dbReference>
<dbReference type="Gene3D" id="2.60.120.10">
    <property type="entry name" value="Jelly Rolls"/>
    <property type="match status" value="1"/>
</dbReference>
<name>A0ABD1F061_HYPHA</name>
<feature type="transmembrane region" description="Helical" evidence="1">
    <location>
        <begin position="168"/>
        <end position="186"/>
    </location>
</feature>
<dbReference type="InterPro" id="IPR000595">
    <property type="entry name" value="cNMP-bd_dom"/>
</dbReference>